<sequence length="96" mass="11554">MIIEQGIAKIIASDTYKYLDERKMQPILTQYLTKDNKTVVVPDFKMELTYTEDFYILCHVFIHLQGHRVRVKFHIQGELISWWELHQALLKEFNQL</sequence>
<comment type="caution">
    <text evidence="1">The sequence shown here is derived from an EMBL/GenBank/DDBJ whole genome shotgun (WGS) entry which is preliminary data.</text>
</comment>
<dbReference type="EMBL" id="LAZR01025862">
    <property type="protein sequence ID" value="KKL70556.1"/>
    <property type="molecule type" value="Genomic_DNA"/>
</dbReference>
<name>A0A0F9EWB4_9ZZZZ</name>
<proteinExistence type="predicted"/>
<dbReference type="AlphaFoldDB" id="A0A0F9EWB4"/>
<organism evidence="1">
    <name type="scientific">marine sediment metagenome</name>
    <dbReference type="NCBI Taxonomy" id="412755"/>
    <lineage>
        <taxon>unclassified sequences</taxon>
        <taxon>metagenomes</taxon>
        <taxon>ecological metagenomes</taxon>
    </lineage>
</organism>
<evidence type="ECO:0000313" key="1">
    <source>
        <dbReference type="EMBL" id="KKL70556.1"/>
    </source>
</evidence>
<accession>A0A0F9EWB4</accession>
<gene>
    <name evidence="1" type="ORF">LCGC14_2103750</name>
</gene>
<protein>
    <submittedName>
        <fullName evidence="1">Uncharacterized protein</fullName>
    </submittedName>
</protein>
<reference evidence="1" key="1">
    <citation type="journal article" date="2015" name="Nature">
        <title>Complex archaea that bridge the gap between prokaryotes and eukaryotes.</title>
        <authorList>
            <person name="Spang A."/>
            <person name="Saw J.H."/>
            <person name="Jorgensen S.L."/>
            <person name="Zaremba-Niedzwiedzka K."/>
            <person name="Martijn J."/>
            <person name="Lind A.E."/>
            <person name="van Eijk R."/>
            <person name="Schleper C."/>
            <person name="Guy L."/>
            <person name="Ettema T.J."/>
        </authorList>
    </citation>
    <scope>NUCLEOTIDE SEQUENCE</scope>
</reference>